<comment type="caution">
    <text evidence="2">The sequence shown here is derived from an EMBL/GenBank/DDBJ whole genome shotgun (WGS) entry which is preliminary data.</text>
</comment>
<keyword evidence="2" id="KW-0489">Methyltransferase</keyword>
<dbReference type="CDD" id="cd02440">
    <property type="entry name" value="AdoMet_MTases"/>
    <property type="match status" value="1"/>
</dbReference>
<organism evidence="2 3">
    <name type="scientific">Pararhodospirillum oryzae</name>
    <dbReference type="NCBI Taxonomy" id="478448"/>
    <lineage>
        <taxon>Bacteria</taxon>
        <taxon>Pseudomonadati</taxon>
        <taxon>Pseudomonadota</taxon>
        <taxon>Alphaproteobacteria</taxon>
        <taxon>Rhodospirillales</taxon>
        <taxon>Rhodospirillaceae</taxon>
        <taxon>Pararhodospirillum</taxon>
    </lineage>
</organism>
<name>A0A512HBX2_9PROT</name>
<gene>
    <name evidence="2" type="ORF">ROR02_30790</name>
</gene>
<feature type="domain" description="Methyltransferase" evidence="1">
    <location>
        <begin position="55"/>
        <end position="143"/>
    </location>
</feature>
<evidence type="ECO:0000313" key="3">
    <source>
        <dbReference type="Proteomes" id="UP000321567"/>
    </source>
</evidence>
<dbReference type="OrthoDB" id="9808140at2"/>
<dbReference type="AlphaFoldDB" id="A0A512HBX2"/>
<reference evidence="2 3" key="1">
    <citation type="submission" date="2019-07" db="EMBL/GenBank/DDBJ databases">
        <title>Whole genome shotgun sequence of Rhodospirillum oryzae NBRC 107573.</title>
        <authorList>
            <person name="Hosoyama A."/>
            <person name="Uohara A."/>
            <person name="Ohji S."/>
            <person name="Ichikawa N."/>
        </authorList>
    </citation>
    <scope>NUCLEOTIDE SEQUENCE [LARGE SCALE GENOMIC DNA]</scope>
    <source>
        <strain evidence="2 3">NBRC 107573</strain>
    </source>
</reference>
<dbReference type="SUPFAM" id="SSF53335">
    <property type="entry name" value="S-adenosyl-L-methionine-dependent methyltransferases"/>
    <property type="match status" value="1"/>
</dbReference>
<dbReference type="InterPro" id="IPR041698">
    <property type="entry name" value="Methyltransf_25"/>
</dbReference>
<dbReference type="Proteomes" id="UP000321567">
    <property type="component" value="Unassembled WGS sequence"/>
</dbReference>
<dbReference type="InterPro" id="IPR029063">
    <property type="entry name" value="SAM-dependent_MTases_sf"/>
</dbReference>
<keyword evidence="2" id="KW-0808">Transferase</keyword>
<accession>A0A512HBX2</accession>
<sequence>MENAPPFTSGQRLRLYRDLADWYPLLTPVGDYAEEAAFYRGMFEKHAQRLPRTLLDLGSGAGHNAAYLKETLACTLLDLEPAMLACSRQMNPECEHVQGDMRTTRLGRVFDCVLVQDAVNSMTSRDDLERAMRTAYEHTAPGGVALFHPDYVEETFKPGTDTGGSDGNGRGLRYLEWRWRPDSRADLYVADMAYLLKEEDGTVEAIHDRHLMGLFPRAAWLERMAAVGFDPLVISFPHECSGEAGREVFLGTRPVASPP</sequence>
<evidence type="ECO:0000313" key="2">
    <source>
        <dbReference type="EMBL" id="GEO82948.1"/>
    </source>
</evidence>
<dbReference type="GO" id="GO:0032259">
    <property type="term" value="P:methylation"/>
    <property type="evidence" value="ECO:0007669"/>
    <property type="project" value="UniProtKB-KW"/>
</dbReference>
<dbReference type="RefSeq" id="WP_147164983.1">
    <property type="nucleotide sequence ID" value="NZ_BJZO01000134.1"/>
</dbReference>
<evidence type="ECO:0000259" key="1">
    <source>
        <dbReference type="Pfam" id="PF13649"/>
    </source>
</evidence>
<dbReference type="Pfam" id="PF13649">
    <property type="entry name" value="Methyltransf_25"/>
    <property type="match status" value="1"/>
</dbReference>
<protein>
    <submittedName>
        <fullName evidence="2">Methyltransferase type 11</fullName>
    </submittedName>
</protein>
<dbReference type="Gene3D" id="3.40.50.150">
    <property type="entry name" value="Vaccinia Virus protein VP39"/>
    <property type="match status" value="1"/>
</dbReference>
<dbReference type="GO" id="GO:0008168">
    <property type="term" value="F:methyltransferase activity"/>
    <property type="evidence" value="ECO:0007669"/>
    <property type="project" value="UniProtKB-KW"/>
</dbReference>
<keyword evidence="3" id="KW-1185">Reference proteome</keyword>
<dbReference type="Gene3D" id="2.20.130.10">
    <property type="entry name" value="CAC2371-like domains"/>
    <property type="match status" value="1"/>
</dbReference>
<proteinExistence type="predicted"/>
<dbReference type="EMBL" id="BJZO01000134">
    <property type="protein sequence ID" value="GEO82948.1"/>
    <property type="molecule type" value="Genomic_DNA"/>
</dbReference>